<evidence type="ECO:0000256" key="4">
    <source>
        <dbReference type="ARBA" id="ARBA00023004"/>
    </source>
</evidence>
<dbReference type="EC" id="1.17.2.1" evidence="7"/>
<evidence type="ECO:0000313" key="7">
    <source>
        <dbReference type="EMBL" id="QKF52150.1"/>
    </source>
</evidence>
<evidence type="ECO:0000256" key="3">
    <source>
        <dbReference type="ARBA" id="ARBA00023002"/>
    </source>
</evidence>
<reference evidence="8" key="1">
    <citation type="submission" date="2019-12" db="EMBL/GenBank/DDBJ databases">
        <title>Endophytic bacteria associated with Panax ginseng seedlings.</title>
        <authorList>
            <person name="Park J.M."/>
            <person name="Shin R."/>
            <person name="Jo S.H."/>
        </authorList>
    </citation>
    <scope>NUCLEOTIDE SEQUENCE [LARGE SCALE GENOMIC DNA]</scope>
    <source>
        <strain evidence="8">PgKB30</strain>
    </source>
</reference>
<keyword evidence="2" id="KW-0479">Metal-binding</keyword>
<dbReference type="InterPro" id="IPR051452">
    <property type="entry name" value="Diverse_Oxidoreductases"/>
</dbReference>
<dbReference type="InterPro" id="IPR006058">
    <property type="entry name" value="2Fe2S_fd_BS"/>
</dbReference>
<dbReference type="PROSITE" id="PS51085">
    <property type="entry name" value="2FE2S_FER_2"/>
    <property type="match status" value="1"/>
</dbReference>
<dbReference type="GO" id="GO:0046872">
    <property type="term" value="F:metal ion binding"/>
    <property type="evidence" value="ECO:0007669"/>
    <property type="project" value="UniProtKB-KW"/>
</dbReference>
<dbReference type="InterPro" id="IPR001041">
    <property type="entry name" value="2Fe-2S_ferredoxin-type"/>
</dbReference>
<dbReference type="SUPFAM" id="SSF47741">
    <property type="entry name" value="CO dehydrogenase ISP C-domain like"/>
    <property type="match status" value="1"/>
</dbReference>
<evidence type="ECO:0000259" key="6">
    <source>
        <dbReference type="PROSITE" id="PS51085"/>
    </source>
</evidence>
<dbReference type="Pfam" id="PF01799">
    <property type="entry name" value="Fer2_2"/>
    <property type="match status" value="1"/>
</dbReference>
<dbReference type="RefSeq" id="WP_172611536.1">
    <property type="nucleotide sequence ID" value="NZ_CP053746.1"/>
</dbReference>
<dbReference type="Gene3D" id="3.10.20.30">
    <property type="match status" value="1"/>
</dbReference>
<dbReference type="SUPFAM" id="SSF54292">
    <property type="entry name" value="2Fe-2S ferredoxin-like"/>
    <property type="match status" value="1"/>
</dbReference>
<keyword evidence="8" id="KW-1185">Reference proteome</keyword>
<gene>
    <name evidence="7" type="ORF">FX982_03131</name>
</gene>
<dbReference type="PANTHER" id="PTHR44379">
    <property type="entry name" value="OXIDOREDUCTASE WITH IRON-SULFUR SUBUNIT"/>
    <property type="match status" value="1"/>
</dbReference>
<dbReference type="InterPro" id="IPR036010">
    <property type="entry name" value="2Fe-2S_ferredoxin-like_sf"/>
</dbReference>
<evidence type="ECO:0000256" key="1">
    <source>
        <dbReference type="ARBA" id="ARBA00022714"/>
    </source>
</evidence>
<organism evidence="7 8">
    <name type="scientific">Pseudomonas graminis</name>
    <dbReference type="NCBI Taxonomy" id="158627"/>
    <lineage>
        <taxon>Bacteria</taxon>
        <taxon>Pseudomonadati</taxon>
        <taxon>Pseudomonadota</taxon>
        <taxon>Gammaproteobacteria</taxon>
        <taxon>Pseudomonadales</taxon>
        <taxon>Pseudomonadaceae</taxon>
        <taxon>Pseudomonas</taxon>
    </lineage>
</organism>
<dbReference type="FunFam" id="1.10.150.120:FF:000003">
    <property type="entry name" value="Carbon monoxide dehydrogenase, small subunit"/>
    <property type="match status" value="1"/>
</dbReference>
<dbReference type="InterPro" id="IPR002888">
    <property type="entry name" value="2Fe-2S-bd"/>
</dbReference>
<dbReference type="AlphaFoldDB" id="A0A6M8MME2"/>
<dbReference type="InterPro" id="IPR012675">
    <property type="entry name" value="Beta-grasp_dom_sf"/>
</dbReference>
<sequence>MTADTSEPQRAAEKTVTLNVNGQATSVTAMPDTPLLLILRNDLHLNGPKYGCGLGECGACTVIIDGVAARSCVFPLTGAQGREITTLEGIGSRDRPHPVQQAFIDEQAAQCGYCMNGMIMTAKALLDRNPHPTEAQIRNELSANLCRCGTHLEILRAVLRAARHQPSPDPVQ</sequence>
<evidence type="ECO:0000313" key="8">
    <source>
        <dbReference type="Proteomes" id="UP000501989"/>
    </source>
</evidence>
<accession>A0A6M8MME2</accession>
<protein>
    <submittedName>
        <fullName evidence="7">Nicotinate dehydrogenase subunit A</fullName>
        <ecNumber evidence="7">1.17.2.1</ecNumber>
    </submittedName>
</protein>
<dbReference type="Gene3D" id="1.10.150.120">
    <property type="entry name" value="[2Fe-2S]-binding domain"/>
    <property type="match status" value="1"/>
</dbReference>
<dbReference type="KEGG" id="pgg:FX982_03131"/>
<dbReference type="Pfam" id="PF00111">
    <property type="entry name" value="Fer2"/>
    <property type="match status" value="1"/>
</dbReference>
<proteinExistence type="predicted"/>
<dbReference type="PANTHER" id="PTHR44379:SF6">
    <property type="entry name" value="BLR6046 PROTEIN"/>
    <property type="match status" value="1"/>
</dbReference>
<dbReference type="InterPro" id="IPR036884">
    <property type="entry name" value="2Fe-2S-bd_dom_sf"/>
</dbReference>
<dbReference type="CDD" id="cd00207">
    <property type="entry name" value="fer2"/>
    <property type="match status" value="1"/>
</dbReference>
<dbReference type="GO" id="GO:0051537">
    <property type="term" value="F:2 iron, 2 sulfur cluster binding"/>
    <property type="evidence" value="ECO:0007669"/>
    <property type="project" value="UniProtKB-KW"/>
</dbReference>
<feature type="domain" description="2Fe-2S ferredoxin-type" evidence="6">
    <location>
        <begin position="14"/>
        <end position="90"/>
    </location>
</feature>
<keyword evidence="3 7" id="KW-0560">Oxidoreductase</keyword>
<evidence type="ECO:0000256" key="5">
    <source>
        <dbReference type="ARBA" id="ARBA00023014"/>
    </source>
</evidence>
<name>A0A6M8MME2_9PSED</name>
<dbReference type="GO" id="GO:0016491">
    <property type="term" value="F:oxidoreductase activity"/>
    <property type="evidence" value="ECO:0007669"/>
    <property type="project" value="UniProtKB-KW"/>
</dbReference>
<keyword evidence="5" id="KW-0411">Iron-sulfur</keyword>
<dbReference type="EMBL" id="CP053746">
    <property type="protein sequence ID" value="QKF52150.1"/>
    <property type="molecule type" value="Genomic_DNA"/>
</dbReference>
<keyword evidence="1" id="KW-0001">2Fe-2S</keyword>
<keyword evidence="4" id="KW-0408">Iron</keyword>
<dbReference type="PROSITE" id="PS00197">
    <property type="entry name" value="2FE2S_FER_1"/>
    <property type="match status" value="1"/>
</dbReference>
<evidence type="ECO:0000256" key="2">
    <source>
        <dbReference type="ARBA" id="ARBA00022723"/>
    </source>
</evidence>
<dbReference type="Proteomes" id="UP000501989">
    <property type="component" value="Chromosome"/>
</dbReference>